<keyword evidence="2" id="KW-1185">Reference proteome</keyword>
<gene>
    <name evidence="1" type="ORF">WYH_01158</name>
</gene>
<proteinExistence type="predicted"/>
<reference evidence="1" key="1">
    <citation type="submission" date="2015-05" db="EMBL/GenBank/DDBJ databases">
        <title>The complete genome of Altererythrobacter atlanticus strain 26DY36.</title>
        <authorList>
            <person name="Wu Y.-H."/>
            <person name="Cheng H."/>
            <person name="Wu X.-W."/>
        </authorList>
    </citation>
    <scope>NUCLEOTIDE SEQUENCE [LARGE SCALE GENOMIC DNA]</scope>
    <source>
        <strain evidence="1">26DY36</strain>
    </source>
</reference>
<dbReference type="STRING" id="1267766.WYH_01158"/>
<organism evidence="1 2">
    <name type="scientific">Croceibacterium atlanticum</name>
    <dbReference type="NCBI Taxonomy" id="1267766"/>
    <lineage>
        <taxon>Bacteria</taxon>
        <taxon>Pseudomonadati</taxon>
        <taxon>Pseudomonadota</taxon>
        <taxon>Alphaproteobacteria</taxon>
        <taxon>Sphingomonadales</taxon>
        <taxon>Erythrobacteraceae</taxon>
        <taxon>Croceibacterium</taxon>
    </lineage>
</organism>
<dbReference type="PATRIC" id="fig|1267766.3.peg.1165"/>
<sequence length="288" mass="31076">MKRLTILAATAAAFVMTGASAPVMAQGSEAADTIDGHPNLNGIWQAVNQANWNLEPHSAGPNPVADGLVGAIGAIPPGLGVVEGGEIPYKPEALERLKKNKENMISHDPEAACYLPGIPRATYMPYPFQIIQGGGDDILMVYEYANANRVIHMGPVGVPPIDTWMGTSYGEWDGDTLVVTTLALSPGDVKLPGGELEPGVTWLDRAGNYLTNTASVVEKFTLNGENHIDYEATIDDPSVYTRPWKIKMPLYRRVEENAQLLEFRCVPFSEHLLYGDLLEGESGSEAAE</sequence>
<dbReference type="AlphaFoldDB" id="A0A0F7KRH5"/>
<evidence type="ECO:0000313" key="1">
    <source>
        <dbReference type="EMBL" id="AKH42204.1"/>
    </source>
</evidence>
<protein>
    <submittedName>
        <fullName evidence="1">Uncharacterized protein</fullName>
    </submittedName>
</protein>
<dbReference type="EMBL" id="CP011452">
    <property type="protein sequence ID" value="AKH42204.1"/>
    <property type="molecule type" value="Genomic_DNA"/>
</dbReference>
<accession>A0A0F7KRH5</accession>
<name>A0A0F7KRH5_9SPHN</name>
<dbReference type="Proteomes" id="UP000034392">
    <property type="component" value="Chromosome"/>
</dbReference>
<evidence type="ECO:0000313" key="2">
    <source>
        <dbReference type="Proteomes" id="UP000034392"/>
    </source>
</evidence>
<dbReference type="KEGG" id="aay:WYH_01158"/>
<dbReference type="RefSeq" id="WP_053833420.1">
    <property type="nucleotide sequence ID" value="NZ_CP011452.2"/>
</dbReference>